<dbReference type="CDD" id="cd07363">
    <property type="entry name" value="45_DOPA_Dioxygenase"/>
    <property type="match status" value="1"/>
</dbReference>
<dbReference type="SUPFAM" id="SSF53213">
    <property type="entry name" value="LigB-like"/>
    <property type="match status" value="1"/>
</dbReference>
<dbReference type="EMBL" id="QVTD01000003">
    <property type="protein sequence ID" value="RFU65390.1"/>
    <property type="molecule type" value="Genomic_DNA"/>
</dbReference>
<dbReference type="Proteomes" id="UP000262939">
    <property type="component" value="Unassembled WGS sequence"/>
</dbReference>
<evidence type="ECO:0000256" key="2">
    <source>
        <dbReference type="ARBA" id="ARBA00007581"/>
    </source>
</evidence>
<organism evidence="7 8">
    <name type="scientific">Peribacillus glennii</name>
    <dbReference type="NCBI Taxonomy" id="2303991"/>
    <lineage>
        <taxon>Bacteria</taxon>
        <taxon>Bacillati</taxon>
        <taxon>Bacillota</taxon>
        <taxon>Bacilli</taxon>
        <taxon>Bacillales</taxon>
        <taxon>Bacillaceae</taxon>
        <taxon>Peribacillus</taxon>
    </lineage>
</organism>
<sequence length="255" mass="28747">MLPSLFLAHGTPTLALEKHAYAEFLKDYASGLPIPKAIVILSAHWESREQTVTAVQKHGIIHDFTGFSEELYHITYPAPGMIELADDILSLLAHAGVFALLDNRRPLDHGAWVPLHIMYPEADIPVIPLSINPSLPNKRQYEIGMALAELRNKDVLIIGSGGIVHNPEEFRMDMDVAEGWAVYFEEWVEKKICNWDLQDLFDYETKAPFAMSAVPTKEHFAPLLIAMGTGHENKDPRLLYRSFELGNLSLTAWEF</sequence>
<proteinExistence type="inferred from homology"/>
<dbReference type="PANTHER" id="PTHR30096">
    <property type="entry name" value="4,5-DOPA DIOXYGENASE EXTRADIOL-LIKE PROTEIN"/>
    <property type="match status" value="1"/>
</dbReference>
<evidence type="ECO:0000313" key="8">
    <source>
        <dbReference type="Proteomes" id="UP000262939"/>
    </source>
</evidence>
<dbReference type="Pfam" id="PF02900">
    <property type="entry name" value="LigB"/>
    <property type="match status" value="1"/>
</dbReference>
<evidence type="ECO:0000313" key="7">
    <source>
        <dbReference type="EMBL" id="RFU65390.1"/>
    </source>
</evidence>
<reference evidence="7 8" key="1">
    <citation type="submission" date="2018-08" db="EMBL/GenBank/DDBJ databases">
        <title>Bacillus chawlae sp. nov., Bacillus glennii sp. nov., and Bacillus saganii sp. nov. Isolated from the Vehicle Assembly Building at Kennedy Space Center where the Viking Spacecraft were Assembled.</title>
        <authorList>
            <person name="Seuylemezian A."/>
            <person name="Vaishampayan P."/>
        </authorList>
    </citation>
    <scope>NUCLEOTIDE SEQUENCE [LARGE SCALE GENOMIC DNA]</scope>
    <source>
        <strain evidence="7 8">V44-8</strain>
    </source>
</reference>
<dbReference type="PIRSF" id="PIRSF006157">
    <property type="entry name" value="Doxgns_DODA"/>
    <property type="match status" value="1"/>
</dbReference>
<gene>
    <name evidence="7" type="ORF">D0466_05720</name>
</gene>
<evidence type="ECO:0000259" key="6">
    <source>
        <dbReference type="Pfam" id="PF02900"/>
    </source>
</evidence>
<dbReference type="PANTHER" id="PTHR30096:SF0">
    <property type="entry name" value="4,5-DOPA DIOXYGENASE EXTRADIOL-LIKE PROTEIN"/>
    <property type="match status" value="1"/>
</dbReference>
<comment type="cofactor">
    <cofactor evidence="1">
        <name>Zn(2+)</name>
        <dbReference type="ChEBI" id="CHEBI:29105"/>
    </cofactor>
</comment>
<dbReference type="GO" id="GO:0016702">
    <property type="term" value="F:oxidoreductase activity, acting on single donors with incorporation of molecular oxygen, incorporation of two atoms of oxygen"/>
    <property type="evidence" value="ECO:0007669"/>
    <property type="project" value="UniProtKB-ARBA"/>
</dbReference>
<comment type="caution">
    <text evidence="7">The sequence shown here is derived from an EMBL/GenBank/DDBJ whole genome shotgun (WGS) entry which is preliminary data.</text>
</comment>
<dbReference type="Gene3D" id="3.40.830.10">
    <property type="entry name" value="LigB-like"/>
    <property type="match status" value="1"/>
</dbReference>
<evidence type="ECO:0000256" key="4">
    <source>
        <dbReference type="ARBA" id="ARBA00022833"/>
    </source>
</evidence>
<evidence type="ECO:0000256" key="5">
    <source>
        <dbReference type="ARBA" id="ARBA00023002"/>
    </source>
</evidence>
<keyword evidence="4" id="KW-0862">Zinc</keyword>
<name>A0A372LGF9_9BACI</name>
<dbReference type="OrthoDB" id="9790889at2"/>
<dbReference type="AlphaFoldDB" id="A0A372LGF9"/>
<keyword evidence="7" id="KW-0223">Dioxygenase</keyword>
<keyword evidence="5" id="KW-0560">Oxidoreductase</keyword>
<keyword evidence="3" id="KW-0479">Metal-binding</keyword>
<dbReference type="RefSeq" id="WP_117321565.1">
    <property type="nucleotide sequence ID" value="NZ_QVTD01000003.1"/>
</dbReference>
<feature type="domain" description="Extradiol ring-cleavage dioxygenase class III enzyme subunit B" evidence="6">
    <location>
        <begin position="20"/>
        <end position="233"/>
    </location>
</feature>
<comment type="similarity">
    <text evidence="2">Belongs to the DODA-type extradiol aromatic ring-opening dioxygenase family.</text>
</comment>
<dbReference type="GO" id="GO:0008198">
    <property type="term" value="F:ferrous iron binding"/>
    <property type="evidence" value="ECO:0007669"/>
    <property type="project" value="InterPro"/>
</dbReference>
<protein>
    <submittedName>
        <fullName evidence="7">Dioxygenase</fullName>
    </submittedName>
</protein>
<dbReference type="GO" id="GO:0008270">
    <property type="term" value="F:zinc ion binding"/>
    <property type="evidence" value="ECO:0007669"/>
    <property type="project" value="InterPro"/>
</dbReference>
<dbReference type="InterPro" id="IPR004183">
    <property type="entry name" value="Xdiol_dOase_suB"/>
</dbReference>
<accession>A0A372LGF9</accession>
<evidence type="ECO:0000256" key="1">
    <source>
        <dbReference type="ARBA" id="ARBA00001947"/>
    </source>
</evidence>
<dbReference type="InterPro" id="IPR014436">
    <property type="entry name" value="Extradiol_dOase_DODA"/>
</dbReference>
<keyword evidence="8" id="KW-1185">Reference proteome</keyword>
<evidence type="ECO:0000256" key="3">
    <source>
        <dbReference type="ARBA" id="ARBA00022723"/>
    </source>
</evidence>